<dbReference type="Gene3D" id="1.25.40.20">
    <property type="entry name" value="Ankyrin repeat-containing domain"/>
    <property type="match status" value="3"/>
</dbReference>
<evidence type="ECO:0000313" key="6">
    <source>
        <dbReference type="EMBL" id="QSS65322.1"/>
    </source>
</evidence>
<dbReference type="PRINTS" id="PR01415">
    <property type="entry name" value="ANKYRIN"/>
</dbReference>
<reference evidence="6" key="1">
    <citation type="submission" date="2021-01" db="EMBL/GenBank/DDBJ databases">
        <title>Chromosome-level genome assembly of a human fungal pathogen reveals clustering of transcriptionally co-regulated genes.</title>
        <authorList>
            <person name="Voorhies M."/>
            <person name="Cohen S."/>
            <person name="Shea T.P."/>
            <person name="Petrus S."/>
            <person name="Munoz J.F."/>
            <person name="Poplawski S."/>
            <person name="Goldman W.E."/>
            <person name="Michael T."/>
            <person name="Cuomo C.A."/>
            <person name="Sil A."/>
            <person name="Beyhan S."/>
        </authorList>
    </citation>
    <scope>NUCLEOTIDE SEQUENCE</scope>
    <source>
        <strain evidence="6">WU24</strain>
    </source>
</reference>
<dbReference type="PROSITE" id="PS50297">
    <property type="entry name" value="ANK_REP_REGION"/>
    <property type="match status" value="3"/>
</dbReference>
<evidence type="ECO:0000256" key="1">
    <source>
        <dbReference type="ARBA" id="ARBA00022737"/>
    </source>
</evidence>
<sequence>MELPSIPVPLNGFVPYLNGHSRDEILTGKAMKPFKAYEYKLREIFAQEPNNKAIENPHVNVVPLYLQPDVDVKVKARDLVKESPADAEKYILPLAAEMRKKDSTAAVVPTFNQFLENFRIFSESSLVDMDWSNVVVAGSAVTTCLLPVPDKFGSSRKAQREYYHEKIAPSSDVDLFLYGLDEEQAIEKIKQIEKCIRDSILEEVSVIRTKNALTIVSKYPTRHVQIVLRLYKSVSEVLTGFDVDCSCTAFDGRQVWASPRAVAAFATQTNSIDLTRRSPSYENRLAKYAHRGFEVYWPALDRSRLDPTIFERSFNHVVGLARLLVMEKLPTQLNRENYLNQRREERGRATTSRTRAYYVNRENLKEVQPEDVAEWVEEEDVSRYHTFTIPYGPKYTSKKIEKMIYKNDLLLNAEWNRPKDRKVNLHRHPAFFGSVKHVIEDCCGYCPAPSTEEEKSIAADEGKKYLSGKIQFMKHDPGRQTIGSFNPITDSDWTEFAYTGGTESLCQAIVAGDLTHVQKCCAQEDFNIDQRDHTGRMPLHLAIICGTPEIVRCLVHHGARLVSRVAGGFTALHLAAARGDVEILRAILRKSEANQVEYLENSGTKQRNASPSIASNEDDDEEAEEDDISVIESGAKSPFAVSQGSMIVVTDSSKTPQEEQDEDENEPNFYDDIGVLSWDHPISPLHVAILHGHTDIITTLTTEFGADASQPFVQKEYNTYYVIFSMILAMHLPFEQSTDVLRTLLELGASSTQANKDHITAFHSLVIAGEPRHIDLIFDIDAAAAQLAINHPFISTSWRPQSALPLNSAISYKGTGMVEKLLEKGAIVSGFFERLRRIWARRNNQANKIEHILHQPIIQAAEFSTPAVVKTLLDAGAEVNAITTGSHRLIDKQTYYSSGQTVLDLITARLDFLKSLDKPQQSPISIVELKPDAVYLKDLVDGTFEHSFVQNELAIAKLASEVIQDKLNSEECTKFKQQQRLRADWIEREIKELEALEQTLKAKGGKPFAELYPEHARAADKAQKSPSTAEASKEFEVACTFTDQDVGDVDTKEYIPLFQAAWDGDIDKVKQLTTEPATVKQPRSSLQLTARLREREVDIFTIAVVRGHFELAQGILQDVDAQQWKRDSKKSTRKVYEVVVDNDNDYNSYDSDSEPDAPDSEGVNVRFDIVDDEQTIDDVRELEAVSIGKYTTSVSHLLNRERDMSMFLGDENKDTVKADHATLADTHLLNWYRDPITQTVDMNAFKAKRRMDLMSLAVQRNDFAAVKFLVEQKTHYLRHSKEEDNNKSSDEDRHKFITVGSDILNMCLRDGRTQILGYLMSTTGLGFPFEALMKEAGVKPETEPKYYRGLSVYGKKRANWAAENSYRYFRPIFGSHSLLLLAISEGNIDAVKWFLTDAPEQKYKEFLHTHRDDARLAPLFKMKGGIDDMLASWLDARRNLALHCAILASPSEKSSASLVQFILESFPDSLHTKNIEGFTPLHLAFSGRRITAAKMLVKAGADQAARDNDGRNMLHHIFASHPSTVQSSPKLLRTLCDILDPEIVPILAQQRSRLEIDISGRIGFGRQIPLSQWLSHGPETETATLEAILDITGGQELYILNEQGNYPIHEVIKDQKIDFARVILERDPRLAVLENATGTTPLEVAENRLISYLVDQYRMVEEKIGESGNSRHSYSSSAPVPYRYFLNRWRREPEKFDPSQIYNIKGDGPFISWDDCKEGKILQLLRSAAAKSDKKRILISLQDSNELVRRLSSIKPNTGDAGRRANRSGYHSESDEEERAKNDAKEQDEVKKWMGYLSRKNFEVERLLEEEKKAVSK</sequence>
<feature type="repeat" description="ANK" evidence="3">
    <location>
        <begin position="534"/>
        <end position="566"/>
    </location>
</feature>
<feature type="region of interest" description="Disordered" evidence="5">
    <location>
        <begin position="1143"/>
        <end position="1162"/>
    </location>
</feature>
<name>A0A8A1ML63_AJECA</name>
<dbReference type="PANTHER" id="PTHR24173">
    <property type="entry name" value="ANKYRIN REPEAT CONTAINING"/>
    <property type="match status" value="1"/>
</dbReference>
<gene>
    <name evidence="6" type="ORF">I7I51_06164</name>
</gene>
<protein>
    <submittedName>
        <fullName evidence="6">Ankyrin repeat protein</fullName>
    </submittedName>
</protein>
<keyword evidence="1" id="KW-0677">Repeat</keyword>
<evidence type="ECO:0000256" key="3">
    <source>
        <dbReference type="PROSITE-ProRule" id="PRU00023"/>
    </source>
</evidence>
<evidence type="ECO:0000313" key="7">
    <source>
        <dbReference type="Proteomes" id="UP000663671"/>
    </source>
</evidence>
<feature type="region of interest" description="Disordered" evidence="5">
    <location>
        <begin position="1752"/>
        <end position="1788"/>
    </location>
</feature>
<organism evidence="6 7">
    <name type="scientific">Ajellomyces capsulatus</name>
    <name type="common">Darling's disease fungus</name>
    <name type="synonym">Histoplasma capsulatum</name>
    <dbReference type="NCBI Taxonomy" id="5037"/>
    <lineage>
        <taxon>Eukaryota</taxon>
        <taxon>Fungi</taxon>
        <taxon>Dikarya</taxon>
        <taxon>Ascomycota</taxon>
        <taxon>Pezizomycotina</taxon>
        <taxon>Eurotiomycetes</taxon>
        <taxon>Eurotiomycetidae</taxon>
        <taxon>Onygenales</taxon>
        <taxon>Ajellomycetaceae</taxon>
        <taxon>Histoplasma</taxon>
    </lineage>
</organism>
<feature type="compositionally biased region" description="Polar residues" evidence="5">
    <location>
        <begin position="601"/>
        <end position="615"/>
    </location>
</feature>
<evidence type="ECO:0000256" key="2">
    <source>
        <dbReference type="ARBA" id="ARBA00023043"/>
    </source>
</evidence>
<dbReference type="SMART" id="SM00248">
    <property type="entry name" value="ANK"/>
    <property type="match status" value="10"/>
</dbReference>
<accession>A0A8A1ML63</accession>
<dbReference type="SUPFAM" id="SSF48403">
    <property type="entry name" value="Ankyrin repeat"/>
    <property type="match status" value="3"/>
</dbReference>
<dbReference type="EMBL" id="CP069115">
    <property type="protein sequence ID" value="QSS65322.1"/>
    <property type="molecule type" value="Genomic_DNA"/>
</dbReference>
<dbReference type="Proteomes" id="UP000663671">
    <property type="component" value="Chromosome 3"/>
</dbReference>
<feature type="compositionally biased region" description="Basic and acidic residues" evidence="5">
    <location>
        <begin position="1770"/>
        <end position="1788"/>
    </location>
</feature>
<dbReference type="Pfam" id="PF12796">
    <property type="entry name" value="Ank_2"/>
    <property type="match status" value="1"/>
</dbReference>
<feature type="region of interest" description="Disordered" evidence="5">
    <location>
        <begin position="599"/>
        <end position="627"/>
    </location>
</feature>
<keyword evidence="2 3" id="KW-0040">ANK repeat</keyword>
<dbReference type="InterPro" id="IPR036770">
    <property type="entry name" value="Ankyrin_rpt-contain_sf"/>
</dbReference>
<dbReference type="VEuPathDB" id="FungiDB:I7I51_06164"/>
<feature type="repeat" description="ANK" evidence="3">
    <location>
        <begin position="567"/>
        <end position="591"/>
    </location>
</feature>
<feature type="region of interest" description="Disordered" evidence="5">
    <location>
        <begin position="650"/>
        <end position="670"/>
    </location>
</feature>
<evidence type="ECO:0000256" key="5">
    <source>
        <dbReference type="SAM" id="MobiDB-lite"/>
    </source>
</evidence>
<dbReference type="PANTHER" id="PTHR24173:SF74">
    <property type="entry name" value="ANKYRIN REPEAT DOMAIN-CONTAINING PROTEIN 16"/>
    <property type="match status" value="1"/>
</dbReference>
<dbReference type="Pfam" id="PF00023">
    <property type="entry name" value="Ank"/>
    <property type="match status" value="1"/>
</dbReference>
<dbReference type="InterPro" id="IPR002110">
    <property type="entry name" value="Ankyrin_rpt"/>
</dbReference>
<keyword evidence="4" id="KW-0175">Coiled coil</keyword>
<feature type="compositionally biased region" description="Acidic residues" evidence="5">
    <location>
        <begin position="616"/>
        <end position="627"/>
    </location>
</feature>
<evidence type="ECO:0000256" key="4">
    <source>
        <dbReference type="SAM" id="Coils"/>
    </source>
</evidence>
<proteinExistence type="predicted"/>
<dbReference type="OrthoDB" id="539213at2759"/>
<feature type="repeat" description="ANK" evidence="3">
    <location>
        <begin position="1476"/>
        <end position="1508"/>
    </location>
</feature>
<dbReference type="PROSITE" id="PS50088">
    <property type="entry name" value="ANK_REPEAT"/>
    <property type="match status" value="3"/>
</dbReference>
<feature type="coiled-coil region" evidence="4">
    <location>
        <begin position="976"/>
        <end position="1006"/>
    </location>
</feature>